<evidence type="ECO:0000313" key="4">
    <source>
        <dbReference type="Proteomes" id="UP000015104"/>
    </source>
</evidence>
<dbReference type="InterPro" id="IPR000195">
    <property type="entry name" value="Rab-GAP-TBC_dom"/>
</dbReference>
<dbReference type="Gene3D" id="1.10.472.80">
    <property type="entry name" value="Ypt/Rab-GAP domain of gyp1p, domain 3"/>
    <property type="match status" value="1"/>
</dbReference>
<dbReference type="PANTHER" id="PTHR47219">
    <property type="entry name" value="RAB GTPASE-ACTIVATING PROTEIN 1-LIKE"/>
    <property type="match status" value="1"/>
</dbReference>
<reference evidence="3" key="2">
    <citation type="submission" date="2015-06" db="UniProtKB">
        <authorList>
            <consortium name="EnsemblMetazoa"/>
        </authorList>
    </citation>
    <scope>IDENTIFICATION</scope>
</reference>
<dbReference type="EMBL" id="CAEY01000863">
    <property type="status" value="NOT_ANNOTATED_CDS"/>
    <property type="molecule type" value="Genomic_DNA"/>
</dbReference>
<dbReference type="STRING" id="32264.T1L0F3"/>
<dbReference type="InterPro" id="IPR035969">
    <property type="entry name" value="Rab-GAP_TBC_sf"/>
</dbReference>
<dbReference type="PANTHER" id="PTHR47219:SF20">
    <property type="entry name" value="TBC1 DOMAIN FAMILY MEMBER 2B"/>
    <property type="match status" value="1"/>
</dbReference>
<dbReference type="PROSITE" id="PS50086">
    <property type="entry name" value="TBC_RABGAP"/>
    <property type="match status" value="1"/>
</dbReference>
<dbReference type="Proteomes" id="UP000015104">
    <property type="component" value="Unassembled WGS sequence"/>
</dbReference>
<dbReference type="InterPro" id="IPR050302">
    <property type="entry name" value="Rab_GAP_TBC_domain"/>
</dbReference>
<dbReference type="Pfam" id="PF00566">
    <property type="entry name" value="RabGAP-TBC"/>
    <property type="match status" value="1"/>
</dbReference>
<feature type="region of interest" description="Disordered" evidence="1">
    <location>
        <begin position="1"/>
        <end position="26"/>
    </location>
</feature>
<evidence type="ECO:0000313" key="3">
    <source>
        <dbReference type="EnsemblMetazoa" id="tetur30g00440.1"/>
    </source>
</evidence>
<dbReference type="FunFam" id="1.10.8.270:FF:000026">
    <property type="entry name" value="TBC (Tre-2/Bub2/Cdc16) domain family"/>
    <property type="match status" value="1"/>
</dbReference>
<evidence type="ECO:0000259" key="2">
    <source>
        <dbReference type="PROSITE" id="PS50086"/>
    </source>
</evidence>
<feature type="compositionally biased region" description="Low complexity" evidence="1">
    <location>
        <begin position="492"/>
        <end position="507"/>
    </location>
</feature>
<reference evidence="4" key="1">
    <citation type="submission" date="2011-08" db="EMBL/GenBank/DDBJ databases">
        <authorList>
            <person name="Rombauts S."/>
        </authorList>
    </citation>
    <scope>NUCLEOTIDE SEQUENCE</scope>
    <source>
        <strain evidence="4">London</strain>
    </source>
</reference>
<feature type="region of interest" description="Disordered" evidence="1">
    <location>
        <begin position="40"/>
        <end position="85"/>
    </location>
</feature>
<proteinExistence type="predicted"/>
<dbReference type="EnsemblMetazoa" id="tetur30g00440.1">
    <property type="protein sequence ID" value="tetur30g00440.1"/>
    <property type="gene ID" value="tetur30g00440"/>
</dbReference>
<dbReference type="GO" id="GO:0031267">
    <property type="term" value="F:small GTPase binding"/>
    <property type="evidence" value="ECO:0007669"/>
    <property type="project" value="TreeGrafter"/>
</dbReference>
<feature type="region of interest" description="Disordered" evidence="1">
    <location>
        <begin position="492"/>
        <end position="512"/>
    </location>
</feature>
<feature type="compositionally biased region" description="Low complexity" evidence="1">
    <location>
        <begin position="43"/>
        <end position="58"/>
    </location>
</feature>
<dbReference type="GO" id="GO:0005096">
    <property type="term" value="F:GTPase activator activity"/>
    <property type="evidence" value="ECO:0007669"/>
    <property type="project" value="TreeGrafter"/>
</dbReference>
<keyword evidence="4" id="KW-1185">Reference proteome</keyword>
<organism evidence="3 4">
    <name type="scientific">Tetranychus urticae</name>
    <name type="common">Two-spotted spider mite</name>
    <dbReference type="NCBI Taxonomy" id="32264"/>
    <lineage>
        <taxon>Eukaryota</taxon>
        <taxon>Metazoa</taxon>
        <taxon>Ecdysozoa</taxon>
        <taxon>Arthropoda</taxon>
        <taxon>Chelicerata</taxon>
        <taxon>Arachnida</taxon>
        <taxon>Acari</taxon>
        <taxon>Acariformes</taxon>
        <taxon>Trombidiformes</taxon>
        <taxon>Prostigmata</taxon>
        <taxon>Eleutherengona</taxon>
        <taxon>Raphignathae</taxon>
        <taxon>Tetranychoidea</taxon>
        <taxon>Tetranychidae</taxon>
        <taxon>Tetranychus</taxon>
    </lineage>
</organism>
<accession>T1L0F3</accession>
<evidence type="ECO:0000256" key="1">
    <source>
        <dbReference type="SAM" id="MobiDB-lite"/>
    </source>
</evidence>
<feature type="compositionally biased region" description="Polar residues" evidence="1">
    <location>
        <begin position="71"/>
        <end position="81"/>
    </location>
</feature>
<feature type="compositionally biased region" description="Low complexity" evidence="1">
    <location>
        <begin position="11"/>
        <end position="24"/>
    </location>
</feature>
<dbReference type="HOGENOM" id="CLU_702720_0_0_1"/>
<protein>
    <recommendedName>
        <fullName evidence="2">Rab-GAP TBC domain-containing protein</fullName>
    </recommendedName>
</protein>
<dbReference type="SMART" id="SM00164">
    <property type="entry name" value="TBC"/>
    <property type="match status" value="1"/>
</dbReference>
<name>T1L0F3_TETUR</name>
<dbReference type="SUPFAM" id="SSF47923">
    <property type="entry name" value="Ypt/Rab-GAP domain of gyp1p"/>
    <property type="match status" value="2"/>
</dbReference>
<feature type="domain" description="Rab-GAP TBC" evidence="2">
    <location>
        <begin position="199"/>
        <end position="397"/>
    </location>
</feature>
<sequence>MDIPLSYLHIDPNNNQNPNNADNNKLTPIQKYVSSKLWSSKRSTAANKQSSASNQSATMKRRDQHHYQRYRSGSSSDSAITLDSPIDDESTELNHVTSDIVDDFNQLSYHFITMALEDETFLHSDRFNQMIPIIKVHCDPNRSECKGSANCDQFGFIKETAKDEKDQLIDMINSINNYRANKLWTIGCANLKYLIREYGVPNELRSQVWMAFIQAKLGQQYDIENLLGLAREVTLNGANESIIKQIDLDVTRTMPGHIMFSTATGLSKLRRILIAYCIHVNPFVGYCQAMNFIAALLLLIFHGNEAQSLMGLICIIDHYFPPNYFDEQLTGARSDQLLLRDLFQERLESEQDKALFNGPLFVQITNSLTLNWFLSLFHNAVPWQIRLQILDCFWIEGVKVLFRFSIALIELGREGLSYPLSELASGEIINSIKEKSRRCYDIVKLKRLAFRSIKIPKRKHLAARRSFYVKQILNGLDDIGYQSSSLNSLISSNGPSSSSSVSPAGSSPDEEGRKWLKHKNSGLLRGLSINQKTGSIMEVAISSDNSVVVTTEENGTKDELIVTTLNTIYGNKESEMMIKKVVIKLCQRRRYHLFGVANDASKIYFYQETVKFLPCQLNDKINIVRINYRVKSAFHDSSQNISFFIGFNGIVSRIDHSIDQSNDESKMIETISLDQRKCTIQSAAYDPISGQLAIYVTSSGTSKLYILDTFTLDIYNCLYIDRLNHLSLSSSLIFASTSGPNDLETIYLLDGTTIKQSLVQNTDSIVAIRSFLCEVVLL</sequence>
<dbReference type="Gene3D" id="1.10.8.270">
    <property type="entry name" value="putative rabgap domain of human tbc1 domain family member 14 like domains"/>
    <property type="match status" value="1"/>
</dbReference>
<dbReference type="eggNOG" id="KOG2058">
    <property type="taxonomic scope" value="Eukaryota"/>
</dbReference>
<dbReference type="AlphaFoldDB" id="T1L0F3"/>